<dbReference type="EMBL" id="KN837219">
    <property type="protein sequence ID" value="KIJ32990.1"/>
    <property type="molecule type" value="Genomic_DNA"/>
</dbReference>
<protein>
    <submittedName>
        <fullName evidence="1">Uncharacterized protein</fullName>
    </submittedName>
</protein>
<dbReference type="OrthoDB" id="3262244at2759"/>
<organism evidence="1 2">
    <name type="scientific">Sphaerobolus stellatus (strain SS14)</name>
    <dbReference type="NCBI Taxonomy" id="990650"/>
    <lineage>
        <taxon>Eukaryota</taxon>
        <taxon>Fungi</taxon>
        <taxon>Dikarya</taxon>
        <taxon>Basidiomycota</taxon>
        <taxon>Agaricomycotina</taxon>
        <taxon>Agaricomycetes</taxon>
        <taxon>Phallomycetidae</taxon>
        <taxon>Geastrales</taxon>
        <taxon>Sphaerobolaceae</taxon>
        <taxon>Sphaerobolus</taxon>
    </lineage>
</organism>
<evidence type="ECO:0000313" key="1">
    <source>
        <dbReference type="EMBL" id="KIJ32990.1"/>
    </source>
</evidence>
<gene>
    <name evidence="1" type="ORF">M422DRAFT_783299</name>
</gene>
<dbReference type="AlphaFoldDB" id="A0A0C9V687"/>
<reference evidence="1 2" key="1">
    <citation type="submission" date="2014-06" db="EMBL/GenBank/DDBJ databases">
        <title>Evolutionary Origins and Diversification of the Mycorrhizal Mutualists.</title>
        <authorList>
            <consortium name="DOE Joint Genome Institute"/>
            <consortium name="Mycorrhizal Genomics Consortium"/>
            <person name="Kohler A."/>
            <person name="Kuo A."/>
            <person name="Nagy L.G."/>
            <person name="Floudas D."/>
            <person name="Copeland A."/>
            <person name="Barry K.W."/>
            <person name="Cichocki N."/>
            <person name="Veneault-Fourrey C."/>
            <person name="LaButti K."/>
            <person name="Lindquist E.A."/>
            <person name="Lipzen A."/>
            <person name="Lundell T."/>
            <person name="Morin E."/>
            <person name="Murat C."/>
            <person name="Riley R."/>
            <person name="Ohm R."/>
            <person name="Sun H."/>
            <person name="Tunlid A."/>
            <person name="Henrissat B."/>
            <person name="Grigoriev I.V."/>
            <person name="Hibbett D.S."/>
            <person name="Martin F."/>
        </authorList>
    </citation>
    <scope>NUCLEOTIDE SEQUENCE [LARGE SCALE GENOMIC DNA]</scope>
    <source>
        <strain evidence="1 2">SS14</strain>
    </source>
</reference>
<dbReference type="Proteomes" id="UP000054279">
    <property type="component" value="Unassembled WGS sequence"/>
</dbReference>
<sequence length="159" mass="17357">MYHTILEDAFDTSDEEIIQSFTQLLGLILMANEPLSSQSLISLIGRATPPTPLEDDLVLSILEFMGALLSGIADDTLPLRPLHLSFREFLLDPKASGPFCVSAPSAHGDLARISLNIVNQDLRFNICGLDKKCGEQLVVPEWFGNFSLGDGLRELPGCD</sequence>
<proteinExistence type="predicted"/>
<accession>A0A0C9V687</accession>
<dbReference type="HOGENOM" id="CLU_1661898_0_0_1"/>
<keyword evidence="2" id="KW-1185">Reference proteome</keyword>
<name>A0A0C9V687_SPHS4</name>
<evidence type="ECO:0000313" key="2">
    <source>
        <dbReference type="Proteomes" id="UP000054279"/>
    </source>
</evidence>